<keyword evidence="1" id="KW-0472">Membrane</keyword>
<accession>A0A151JSX2</accession>
<organism evidence="2 3">
    <name type="scientific">Trachymyrmex septentrionalis</name>
    <dbReference type="NCBI Taxonomy" id="34720"/>
    <lineage>
        <taxon>Eukaryota</taxon>
        <taxon>Metazoa</taxon>
        <taxon>Ecdysozoa</taxon>
        <taxon>Arthropoda</taxon>
        <taxon>Hexapoda</taxon>
        <taxon>Insecta</taxon>
        <taxon>Pterygota</taxon>
        <taxon>Neoptera</taxon>
        <taxon>Endopterygota</taxon>
        <taxon>Hymenoptera</taxon>
        <taxon>Apocrita</taxon>
        <taxon>Aculeata</taxon>
        <taxon>Formicoidea</taxon>
        <taxon>Formicidae</taxon>
        <taxon>Myrmicinae</taxon>
        <taxon>Trachymyrmex</taxon>
    </lineage>
</organism>
<feature type="transmembrane region" description="Helical" evidence="1">
    <location>
        <begin position="25"/>
        <end position="43"/>
    </location>
</feature>
<sequence length="69" mass="7202">MALLMNSMNRLPYCSGSQVDIPSTLAPYLTVFAAFAACLRIIASSYCKLVSRINAACGDSGGVAILVTV</sequence>
<keyword evidence="1" id="KW-1133">Transmembrane helix</keyword>
<keyword evidence="3" id="KW-1185">Reference proteome</keyword>
<dbReference type="Proteomes" id="UP000078541">
    <property type="component" value="Unassembled WGS sequence"/>
</dbReference>
<dbReference type="EMBL" id="KQ982003">
    <property type="protein sequence ID" value="KYN30704.1"/>
    <property type="molecule type" value="Genomic_DNA"/>
</dbReference>
<evidence type="ECO:0000313" key="2">
    <source>
        <dbReference type="EMBL" id="KYN30704.1"/>
    </source>
</evidence>
<gene>
    <name evidence="2" type="ORF">ALC56_15002</name>
</gene>
<protein>
    <submittedName>
        <fullName evidence="2">Uncharacterized protein</fullName>
    </submittedName>
</protein>
<evidence type="ECO:0000256" key="1">
    <source>
        <dbReference type="SAM" id="Phobius"/>
    </source>
</evidence>
<name>A0A151JSX2_9HYME</name>
<reference evidence="2 3" key="1">
    <citation type="submission" date="2016-03" db="EMBL/GenBank/DDBJ databases">
        <title>Trachymyrmex septentrionalis WGS genome.</title>
        <authorList>
            <person name="Nygaard S."/>
            <person name="Hu H."/>
            <person name="Boomsma J."/>
            <person name="Zhang G."/>
        </authorList>
    </citation>
    <scope>NUCLEOTIDE SEQUENCE [LARGE SCALE GENOMIC DNA]</scope>
    <source>
        <strain evidence="2">Tsep2-gDNA-1</strain>
        <tissue evidence="2">Whole body</tissue>
    </source>
</reference>
<dbReference type="AlphaFoldDB" id="A0A151JSX2"/>
<evidence type="ECO:0000313" key="3">
    <source>
        <dbReference type="Proteomes" id="UP000078541"/>
    </source>
</evidence>
<keyword evidence="1" id="KW-0812">Transmembrane</keyword>
<proteinExistence type="predicted"/>